<protein>
    <submittedName>
        <fullName evidence="1">Uncharacterized protein</fullName>
    </submittedName>
</protein>
<proteinExistence type="predicted"/>
<keyword evidence="2" id="KW-1185">Reference proteome</keyword>
<accession>A0ABR7Y9J7</accession>
<organism evidence="1 2">
    <name type="scientific">Sphingobacterium arenae</name>
    <dbReference type="NCBI Taxonomy" id="1280598"/>
    <lineage>
        <taxon>Bacteria</taxon>
        <taxon>Pseudomonadati</taxon>
        <taxon>Bacteroidota</taxon>
        <taxon>Sphingobacteriia</taxon>
        <taxon>Sphingobacteriales</taxon>
        <taxon>Sphingobacteriaceae</taxon>
        <taxon>Sphingobacterium</taxon>
    </lineage>
</organism>
<reference evidence="1 2" key="1">
    <citation type="submission" date="2020-08" db="EMBL/GenBank/DDBJ databases">
        <title>Sphingobacterium sp. DN00404 isolated from aquaculture water.</title>
        <authorList>
            <person name="Zhang M."/>
        </authorList>
    </citation>
    <scope>NUCLEOTIDE SEQUENCE [LARGE SCALE GENOMIC DNA]</scope>
    <source>
        <strain evidence="1 2">KCTC 32294</strain>
    </source>
</reference>
<gene>
    <name evidence="1" type="ORF">H8B17_20470</name>
</gene>
<comment type="caution">
    <text evidence="1">The sequence shown here is derived from an EMBL/GenBank/DDBJ whole genome shotgun (WGS) entry which is preliminary data.</text>
</comment>
<evidence type="ECO:0000313" key="2">
    <source>
        <dbReference type="Proteomes" id="UP000606494"/>
    </source>
</evidence>
<dbReference type="Proteomes" id="UP000606494">
    <property type="component" value="Unassembled WGS sequence"/>
</dbReference>
<dbReference type="EMBL" id="JACNYK010000013">
    <property type="protein sequence ID" value="MBD1427959.1"/>
    <property type="molecule type" value="Genomic_DNA"/>
</dbReference>
<name>A0ABR7Y9J7_9SPHI</name>
<evidence type="ECO:0000313" key="1">
    <source>
        <dbReference type="EMBL" id="MBD1427959.1"/>
    </source>
</evidence>
<sequence length="55" mass="6186">MIDIFRDTKEKQQKRTQEISGAESFGLLVPLSCDVSIFTPAAYRRGSLPRPCKEA</sequence>